<evidence type="ECO:0000313" key="2">
    <source>
        <dbReference type="WBParaSite" id="nRc.2.0.1.t25179-RA"/>
    </source>
</evidence>
<accession>A0A915JG24</accession>
<dbReference type="Proteomes" id="UP000887565">
    <property type="component" value="Unplaced"/>
</dbReference>
<keyword evidence="1" id="KW-1185">Reference proteome</keyword>
<dbReference type="WBParaSite" id="nRc.2.0.1.t25179-RA">
    <property type="protein sequence ID" value="nRc.2.0.1.t25179-RA"/>
    <property type="gene ID" value="nRc.2.0.1.g25179"/>
</dbReference>
<name>A0A915JG24_ROMCU</name>
<organism evidence="1 2">
    <name type="scientific">Romanomermis culicivorax</name>
    <name type="common">Nematode worm</name>
    <dbReference type="NCBI Taxonomy" id="13658"/>
    <lineage>
        <taxon>Eukaryota</taxon>
        <taxon>Metazoa</taxon>
        <taxon>Ecdysozoa</taxon>
        <taxon>Nematoda</taxon>
        <taxon>Enoplea</taxon>
        <taxon>Dorylaimia</taxon>
        <taxon>Mermithida</taxon>
        <taxon>Mermithoidea</taxon>
        <taxon>Mermithidae</taxon>
        <taxon>Romanomermis</taxon>
    </lineage>
</organism>
<evidence type="ECO:0000313" key="1">
    <source>
        <dbReference type="Proteomes" id="UP000887565"/>
    </source>
</evidence>
<dbReference type="AlphaFoldDB" id="A0A915JG24"/>
<reference evidence="2" key="1">
    <citation type="submission" date="2022-11" db="UniProtKB">
        <authorList>
            <consortium name="WormBaseParasite"/>
        </authorList>
    </citation>
    <scope>IDENTIFICATION</scope>
</reference>
<protein>
    <submittedName>
        <fullName evidence="2">Uncharacterized protein</fullName>
    </submittedName>
</protein>
<sequence>MQQRTPEDDPEDFRRRRKIVRNHIYTDMEPGRKYIRLERSGNVSALLSPPVDAECWIMPTEKTCKMIRIAYRSSASEAAFRQYCRM</sequence>
<proteinExistence type="predicted"/>